<dbReference type="GO" id="GO:0016020">
    <property type="term" value="C:membrane"/>
    <property type="evidence" value="ECO:0007669"/>
    <property type="project" value="UniProtKB-SubCell"/>
</dbReference>
<dbReference type="PANTHER" id="PTHR35789:SF1">
    <property type="entry name" value="SPORE GERMINATION PROTEIN B3"/>
    <property type="match status" value="1"/>
</dbReference>
<dbReference type="GO" id="GO:0009847">
    <property type="term" value="P:spore germination"/>
    <property type="evidence" value="ECO:0007669"/>
    <property type="project" value="InterPro"/>
</dbReference>
<keyword evidence="5" id="KW-0472">Membrane</keyword>
<gene>
    <name evidence="11" type="ORF">AS030_20670</name>
</gene>
<dbReference type="InterPro" id="IPR057336">
    <property type="entry name" value="GerAC_N"/>
</dbReference>
<feature type="chain" id="PRO_5039098382" evidence="8">
    <location>
        <begin position="21"/>
        <end position="354"/>
    </location>
</feature>
<dbReference type="AlphaFoldDB" id="A0A0V8J076"/>
<comment type="subcellular location">
    <subcellularLocation>
        <location evidence="1">Membrane</location>
        <topology evidence="1">Lipid-anchor</topology>
    </subcellularLocation>
</comment>
<evidence type="ECO:0000256" key="4">
    <source>
        <dbReference type="ARBA" id="ARBA00022729"/>
    </source>
</evidence>
<dbReference type="OrthoDB" id="2986797at2"/>
<dbReference type="Pfam" id="PF05504">
    <property type="entry name" value="Spore_GerAC"/>
    <property type="match status" value="1"/>
</dbReference>
<keyword evidence="3" id="KW-0309">Germination</keyword>
<evidence type="ECO:0000256" key="7">
    <source>
        <dbReference type="ARBA" id="ARBA00023288"/>
    </source>
</evidence>
<dbReference type="InterPro" id="IPR046953">
    <property type="entry name" value="Spore_GerAC-like_C"/>
</dbReference>
<keyword evidence="7" id="KW-0449">Lipoprotein</keyword>
<keyword evidence="6" id="KW-0564">Palmitate</keyword>
<dbReference type="Gene3D" id="3.30.300.210">
    <property type="entry name" value="Nutrient germinant receptor protein C, domain 3"/>
    <property type="match status" value="1"/>
</dbReference>
<organism evidence="11 12">
    <name type="scientific">Fictibacillus enclensis</name>
    <dbReference type="NCBI Taxonomy" id="1017270"/>
    <lineage>
        <taxon>Bacteria</taxon>
        <taxon>Bacillati</taxon>
        <taxon>Bacillota</taxon>
        <taxon>Bacilli</taxon>
        <taxon>Bacillales</taxon>
        <taxon>Fictibacillaceae</taxon>
        <taxon>Fictibacillus</taxon>
    </lineage>
</organism>
<evidence type="ECO:0000259" key="9">
    <source>
        <dbReference type="Pfam" id="PF05504"/>
    </source>
</evidence>
<dbReference type="NCBIfam" id="TIGR02887">
    <property type="entry name" value="spore_ger_x_C"/>
    <property type="match status" value="1"/>
</dbReference>
<dbReference type="EMBL" id="LNQN01000007">
    <property type="protein sequence ID" value="KSU80349.1"/>
    <property type="molecule type" value="Genomic_DNA"/>
</dbReference>
<evidence type="ECO:0000256" key="5">
    <source>
        <dbReference type="ARBA" id="ARBA00023136"/>
    </source>
</evidence>
<dbReference type="Pfam" id="PF25198">
    <property type="entry name" value="Spore_GerAC_N"/>
    <property type="match status" value="1"/>
</dbReference>
<dbReference type="InterPro" id="IPR038501">
    <property type="entry name" value="Spore_GerAC_C_sf"/>
</dbReference>
<protein>
    <submittedName>
        <fullName evidence="11">Spore gernimation protein</fullName>
    </submittedName>
</protein>
<dbReference type="Proteomes" id="UP000054099">
    <property type="component" value="Unassembled WGS sequence"/>
</dbReference>
<sequence length="354" mass="41668">MKTLLSILCILLVFSGCSSPYVENNTVEEIAPVTFWSLNQGEGGKFKITTLVPPVTDEKKRLFTLNVDLLKQGKKEFNLKFYRELKNGQLRMLIINEKLAKKEIISLIDTILSDPDVSPRLFLVLVRGSFEDFLEEERKVQKNLDYYLYRMFRHYERRNQGEMSIVNLHEFMEKVYSPYSDPVLPIFKADKDNFTYEGTALFNENKYVGLFNKREDQMFQLIANDHYLKNLPIPHLNVSLGQVRSKVHMQVDDQFKTLNIHVKLKGRIDEYRGHRNILDRSEMNRMTHDIESYLQRETAGLVKETQRLKIEPLEVGAHTLSPLVHPMTRREWLDHYEKMKVHVKYSVKIEPLSL</sequence>
<keyword evidence="12" id="KW-1185">Reference proteome</keyword>
<evidence type="ECO:0000313" key="12">
    <source>
        <dbReference type="Proteomes" id="UP000054099"/>
    </source>
</evidence>
<dbReference type="PROSITE" id="PS51257">
    <property type="entry name" value="PROKAR_LIPOPROTEIN"/>
    <property type="match status" value="1"/>
</dbReference>
<accession>A0A0V8J076</accession>
<evidence type="ECO:0000256" key="3">
    <source>
        <dbReference type="ARBA" id="ARBA00022544"/>
    </source>
</evidence>
<evidence type="ECO:0000256" key="2">
    <source>
        <dbReference type="ARBA" id="ARBA00007886"/>
    </source>
</evidence>
<evidence type="ECO:0000259" key="10">
    <source>
        <dbReference type="Pfam" id="PF25198"/>
    </source>
</evidence>
<feature type="domain" description="Spore germination GerAC-like C-terminal" evidence="9">
    <location>
        <begin position="197"/>
        <end position="350"/>
    </location>
</feature>
<dbReference type="PANTHER" id="PTHR35789">
    <property type="entry name" value="SPORE GERMINATION PROTEIN B3"/>
    <property type="match status" value="1"/>
</dbReference>
<feature type="domain" description="Spore germination protein N-terminal" evidence="10">
    <location>
        <begin position="26"/>
        <end position="188"/>
    </location>
</feature>
<evidence type="ECO:0000256" key="6">
    <source>
        <dbReference type="ARBA" id="ARBA00023139"/>
    </source>
</evidence>
<comment type="caution">
    <text evidence="11">The sequence shown here is derived from an EMBL/GenBank/DDBJ whole genome shotgun (WGS) entry which is preliminary data.</text>
</comment>
<evidence type="ECO:0000256" key="1">
    <source>
        <dbReference type="ARBA" id="ARBA00004635"/>
    </source>
</evidence>
<dbReference type="InterPro" id="IPR008844">
    <property type="entry name" value="Spore_GerAC-like"/>
</dbReference>
<dbReference type="RefSeq" id="WP_061975284.1">
    <property type="nucleotide sequence ID" value="NZ_FMAV01000005.1"/>
</dbReference>
<reference evidence="11 12" key="1">
    <citation type="journal article" date="2014" name="Antonie Van Leeuwenhoek">
        <title>Fictibacillus enclensis sp. nov., isolated from marine sediment.</title>
        <authorList>
            <person name="Dastager S.G."/>
            <person name="Mawlankar R."/>
            <person name="Srinivasan K."/>
            <person name="Tang S.K."/>
            <person name="Lee J.C."/>
            <person name="Ramana V.V."/>
            <person name="Shouche Y.S."/>
        </authorList>
    </citation>
    <scope>NUCLEOTIDE SEQUENCE [LARGE SCALE GENOMIC DNA]</scope>
    <source>
        <strain evidence="11 12">NIO-1003</strain>
    </source>
</reference>
<evidence type="ECO:0000313" key="11">
    <source>
        <dbReference type="EMBL" id="KSU80349.1"/>
    </source>
</evidence>
<feature type="signal peptide" evidence="8">
    <location>
        <begin position="1"/>
        <end position="20"/>
    </location>
</feature>
<comment type="similarity">
    <text evidence="2">Belongs to the GerABKC lipoprotein family.</text>
</comment>
<keyword evidence="4 8" id="KW-0732">Signal</keyword>
<proteinExistence type="inferred from homology"/>
<name>A0A0V8J076_9BACL</name>
<evidence type="ECO:0000256" key="8">
    <source>
        <dbReference type="SAM" id="SignalP"/>
    </source>
</evidence>